<feature type="region of interest" description="Disordered" evidence="2">
    <location>
        <begin position="35"/>
        <end position="56"/>
    </location>
</feature>
<dbReference type="Gene3D" id="2.40.50.140">
    <property type="entry name" value="Nucleic acid-binding proteins"/>
    <property type="match status" value="1"/>
</dbReference>
<gene>
    <name evidence="3" type="ORF">FSB_LOCUS26875</name>
</gene>
<dbReference type="PRINTS" id="PR01034">
    <property type="entry name" value="RIBOSOMALS12"/>
</dbReference>
<accession>A0A2N9GHD7</accession>
<feature type="compositionally biased region" description="Polar residues" evidence="2">
    <location>
        <begin position="345"/>
        <end position="363"/>
    </location>
</feature>
<proteinExistence type="predicted"/>
<evidence type="ECO:0000313" key="3">
    <source>
        <dbReference type="EMBL" id="SPC98993.1"/>
    </source>
</evidence>
<feature type="coiled-coil region" evidence="1">
    <location>
        <begin position="802"/>
        <end position="836"/>
    </location>
</feature>
<evidence type="ECO:0000256" key="2">
    <source>
        <dbReference type="SAM" id="MobiDB-lite"/>
    </source>
</evidence>
<organism evidence="3">
    <name type="scientific">Fagus sylvatica</name>
    <name type="common">Beechnut</name>
    <dbReference type="NCBI Taxonomy" id="28930"/>
    <lineage>
        <taxon>Eukaryota</taxon>
        <taxon>Viridiplantae</taxon>
        <taxon>Streptophyta</taxon>
        <taxon>Embryophyta</taxon>
        <taxon>Tracheophyta</taxon>
        <taxon>Spermatophyta</taxon>
        <taxon>Magnoliopsida</taxon>
        <taxon>eudicotyledons</taxon>
        <taxon>Gunneridae</taxon>
        <taxon>Pentapetalae</taxon>
        <taxon>rosids</taxon>
        <taxon>fabids</taxon>
        <taxon>Fagales</taxon>
        <taxon>Fagaceae</taxon>
        <taxon>Fagus</taxon>
    </lineage>
</organism>
<protein>
    <submittedName>
        <fullName evidence="3">Uncharacterized protein</fullName>
    </submittedName>
</protein>
<dbReference type="GO" id="GO:0006412">
    <property type="term" value="P:translation"/>
    <property type="evidence" value="ECO:0007669"/>
    <property type="project" value="InterPro"/>
</dbReference>
<dbReference type="InterPro" id="IPR005679">
    <property type="entry name" value="Ribosomal_uS12_bac"/>
</dbReference>
<dbReference type="GO" id="GO:0003735">
    <property type="term" value="F:structural constituent of ribosome"/>
    <property type="evidence" value="ECO:0007669"/>
    <property type="project" value="InterPro"/>
</dbReference>
<sequence length="917" mass="102675">MCVRSGLGRRDKSFRVGLLGDREVVFSAEQETVVGKVSEPDGSDESGRFGVTGRGRSISRKVRQARGVRQASYVRRLSLGSPRTNQMVVNQVVQEYSLQSRMRRNLVTRSEVIPSKQLETKLQDGHQERGASNWSEVREYSLQGRQGELNVRRINLLKKEGITAIGQTGGHGEATATATDLTPAKGVSYIQSTCLFPPSLSPRETVPRRSPFDRVTYPTSHFSHEAHLPNRSRLIRREPQPVGTRQGNKQSLAWRGNKVGLDTPFDLTNKCPRQSPLWQREPTRPSLSKNRCHQLRWQRRRVSISSSHIGRGGLRTFVFVVIWKKFVLIDSKISKIKKGKRVQAEGQTNNKTTENRKSSPPGSNQLFRFRASQFQSGTCFADDLSSELIAEGEAISVRCYAGGNHSGRESKRKESSLLVAVVGQVRRSGLLANGIKAQVRPEWKSLRHLSICTTFSYDPVTGLGLPPSLEEPYEAEAPREAVALKVDFPPSAQSQQDRESQSQVPMSELGSYTPLGYSTWVGPYVLIYDIALRRPFHGKYKLPPPFPFTAISNSLALLSVLSLSVVPRLYVVRVQKCGSRDLLVKPPLRCFFRMKLLKLKSLRLAGRKRFRNLEKIVDNSNRGIACFGQASEGGAIALTVWKRLRLGYAEAIEAVRLPLKKSKADEGLARRVLFSSTPLVGVFGGWLDLLLSYMEGFPLSVGGSRNDAAPSSSRRPVPDLNSPPEPGLDLNVTPPSPEPEPDPEPASSSELREARKEEELGEERLRAWADSESYRQLTERLRQEGAWGGEAECQRRDAAALLRLRKRTLGDLEREYEETRARVEVLRREGHNLQEHSMVLIRGGRVKDLPDLKGLILLPLQLRPMPYLYSSPPLNNSTNPKLRHAKEWFDESWVDLINGRQGERALVGEKGVDPLAH</sequence>
<reference evidence="3" key="1">
    <citation type="submission" date="2018-02" db="EMBL/GenBank/DDBJ databases">
        <authorList>
            <person name="Cohen D.B."/>
            <person name="Kent A.D."/>
        </authorList>
    </citation>
    <scope>NUCLEOTIDE SEQUENCE</scope>
</reference>
<feature type="region of interest" description="Disordered" evidence="2">
    <location>
        <begin position="703"/>
        <end position="758"/>
    </location>
</feature>
<dbReference type="EMBL" id="OIVN01001924">
    <property type="protein sequence ID" value="SPC98993.1"/>
    <property type="molecule type" value="Genomic_DNA"/>
</dbReference>
<name>A0A2N9GHD7_FAGSY</name>
<keyword evidence="1" id="KW-0175">Coiled coil</keyword>
<feature type="region of interest" description="Disordered" evidence="2">
    <location>
        <begin position="339"/>
        <end position="363"/>
    </location>
</feature>
<dbReference type="AlphaFoldDB" id="A0A2N9GHD7"/>
<dbReference type="GO" id="GO:0015935">
    <property type="term" value="C:small ribosomal subunit"/>
    <property type="evidence" value="ECO:0007669"/>
    <property type="project" value="InterPro"/>
</dbReference>
<evidence type="ECO:0000256" key="1">
    <source>
        <dbReference type="SAM" id="Coils"/>
    </source>
</evidence>
<dbReference type="InterPro" id="IPR012340">
    <property type="entry name" value="NA-bd_OB-fold"/>
</dbReference>